<accession>A0A1S2LYR2</accession>
<dbReference type="RefSeq" id="WP_071308353.1">
    <property type="nucleotide sequence ID" value="NZ_MLQR01000001.1"/>
</dbReference>
<dbReference type="AlphaFoldDB" id="A0A1S2LYR2"/>
<dbReference type="Proteomes" id="UP000179524">
    <property type="component" value="Unassembled WGS sequence"/>
</dbReference>
<dbReference type="EMBL" id="MLQR01000001">
    <property type="protein sequence ID" value="OIJ17629.1"/>
    <property type="molecule type" value="Genomic_DNA"/>
</dbReference>
<dbReference type="OrthoDB" id="2692055at2"/>
<keyword evidence="2" id="KW-1185">Reference proteome</keyword>
<name>A0A1S2LYR2_9BACI</name>
<evidence type="ECO:0000313" key="1">
    <source>
        <dbReference type="EMBL" id="OIJ17629.1"/>
    </source>
</evidence>
<organism evidence="1 2">
    <name type="scientific">Anaerobacillus alkalilacustris</name>
    <dbReference type="NCBI Taxonomy" id="393763"/>
    <lineage>
        <taxon>Bacteria</taxon>
        <taxon>Bacillati</taxon>
        <taxon>Bacillota</taxon>
        <taxon>Bacilli</taxon>
        <taxon>Bacillales</taxon>
        <taxon>Bacillaceae</taxon>
        <taxon>Anaerobacillus</taxon>
    </lineage>
</organism>
<gene>
    <name evidence="1" type="ORF">BKP37_04045</name>
</gene>
<proteinExistence type="predicted"/>
<sequence>MSNSPIYFTDNFFSVGLTTIYNENEEQIGSLDLKSILTSSVDILDKGGKLVIKGYFPFFSRRWRITDANDKEIGTLKQRFSFLSKKYEYETQGRAVYQVESEIFSKEYKIINEHGTLVADFKRISGFFASPAFRLTNQSDKLKNEELIAVVMGVSMITKRNNASSNSANSH</sequence>
<dbReference type="SUPFAM" id="SSF54518">
    <property type="entry name" value="Tubby C-terminal domain-like"/>
    <property type="match status" value="1"/>
</dbReference>
<evidence type="ECO:0000313" key="2">
    <source>
        <dbReference type="Proteomes" id="UP000179524"/>
    </source>
</evidence>
<dbReference type="InterPro" id="IPR025659">
    <property type="entry name" value="Tubby-like_C"/>
</dbReference>
<protein>
    <recommendedName>
        <fullName evidence="3">LURP-one-related family protein</fullName>
    </recommendedName>
</protein>
<evidence type="ECO:0008006" key="3">
    <source>
        <dbReference type="Google" id="ProtNLM"/>
    </source>
</evidence>
<dbReference type="InterPro" id="IPR007612">
    <property type="entry name" value="LOR"/>
</dbReference>
<dbReference type="Pfam" id="PF04525">
    <property type="entry name" value="LOR"/>
    <property type="match status" value="1"/>
</dbReference>
<reference evidence="1 2" key="1">
    <citation type="submission" date="2016-10" db="EMBL/GenBank/DDBJ databases">
        <title>Draft genome sequences of four alkaliphilic bacteria belonging to the Anaerobacillus genus.</title>
        <authorList>
            <person name="Bassil N.M."/>
            <person name="Lloyd J.R."/>
        </authorList>
    </citation>
    <scope>NUCLEOTIDE SEQUENCE [LARGE SCALE GENOMIC DNA]</scope>
    <source>
        <strain evidence="1 2">DSM 18345</strain>
    </source>
</reference>
<comment type="caution">
    <text evidence="1">The sequence shown here is derived from an EMBL/GenBank/DDBJ whole genome shotgun (WGS) entry which is preliminary data.</text>
</comment>